<feature type="domain" description="Glutamine amidotransferase" evidence="2">
    <location>
        <begin position="3"/>
        <end position="158"/>
    </location>
</feature>
<reference evidence="3" key="1">
    <citation type="submission" date="2018-05" db="EMBL/GenBank/DDBJ databases">
        <authorList>
            <person name="Lanie J.A."/>
            <person name="Ng W.-L."/>
            <person name="Kazmierczak K.M."/>
            <person name="Andrzejewski T.M."/>
            <person name="Davidsen T.M."/>
            <person name="Wayne K.J."/>
            <person name="Tettelin H."/>
            <person name="Glass J.I."/>
            <person name="Rusch D."/>
            <person name="Podicherti R."/>
            <person name="Tsui H.-C.T."/>
            <person name="Winkler M.E."/>
        </authorList>
    </citation>
    <scope>NUCLEOTIDE SEQUENCE</scope>
</reference>
<keyword evidence="1" id="KW-0315">Glutamine amidotransferase</keyword>
<dbReference type="PROSITE" id="PS51273">
    <property type="entry name" value="GATASE_TYPE_1"/>
    <property type="match status" value="1"/>
</dbReference>
<dbReference type="Pfam" id="PF00117">
    <property type="entry name" value="GATase"/>
    <property type="match status" value="1"/>
</dbReference>
<accession>A0A381TC21</accession>
<evidence type="ECO:0000313" key="3">
    <source>
        <dbReference type="EMBL" id="SVA13696.1"/>
    </source>
</evidence>
<dbReference type="GO" id="GO:0004049">
    <property type="term" value="F:anthranilate synthase activity"/>
    <property type="evidence" value="ECO:0007669"/>
    <property type="project" value="TreeGrafter"/>
</dbReference>
<dbReference type="PRINTS" id="PR00097">
    <property type="entry name" value="ANTSNTHASEII"/>
</dbReference>
<name>A0A381TC21_9ZZZZ</name>
<organism evidence="3">
    <name type="scientific">marine metagenome</name>
    <dbReference type="NCBI Taxonomy" id="408172"/>
    <lineage>
        <taxon>unclassified sequences</taxon>
        <taxon>metagenomes</taxon>
        <taxon>ecological metagenomes</taxon>
    </lineage>
</organism>
<dbReference type="GO" id="GO:0005829">
    <property type="term" value="C:cytosol"/>
    <property type="evidence" value="ECO:0007669"/>
    <property type="project" value="TreeGrafter"/>
</dbReference>
<evidence type="ECO:0000259" key="2">
    <source>
        <dbReference type="Pfam" id="PF00117"/>
    </source>
</evidence>
<dbReference type="InterPro" id="IPR006221">
    <property type="entry name" value="TrpG/PapA_dom"/>
</dbReference>
<dbReference type="AlphaFoldDB" id="A0A381TC21"/>
<dbReference type="EMBL" id="UINC01004352">
    <property type="protein sequence ID" value="SVA13696.1"/>
    <property type="molecule type" value="Genomic_DNA"/>
</dbReference>
<dbReference type="SUPFAM" id="SSF52317">
    <property type="entry name" value="Class I glutamine amidotransferase-like"/>
    <property type="match status" value="1"/>
</dbReference>
<dbReference type="PANTHER" id="PTHR43418">
    <property type="entry name" value="MULTIFUNCTIONAL TRYPTOPHAN BIOSYNTHESIS PROTEIN-RELATED"/>
    <property type="match status" value="1"/>
</dbReference>
<feature type="non-terminal residue" evidence="3">
    <location>
        <position position="1"/>
    </location>
</feature>
<dbReference type="Gene3D" id="3.40.50.880">
    <property type="match status" value="1"/>
</dbReference>
<dbReference type="InterPro" id="IPR029062">
    <property type="entry name" value="Class_I_gatase-like"/>
</dbReference>
<sequence length="161" mass="18380">VFVTNYFDINKIKLHHARTIVLSPGPGHPLDYPKTAEVYRKFKAKKKIIGICLGFQQILSAEGGNIIQQKKIYHGYQSVIEVLKTSRLFRSNSTIYGGRYHSLKLQEPFKSATIDITMRCKKTNVAMALEDQTNHIYGFQFHPESFLTNNGKHLIQKILSA</sequence>
<dbReference type="InterPro" id="IPR050472">
    <property type="entry name" value="Anth_synth/Amidotransfase"/>
</dbReference>
<dbReference type="PANTHER" id="PTHR43418:SF4">
    <property type="entry name" value="MULTIFUNCTIONAL TRYPTOPHAN BIOSYNTHESIS PROTEIN"/>
    <property type="match status" value="1"/>
</dbReference>
<evidence type="ECO:0000256" key="1">
    <source>
        <dbReference type="ARBA" id="ARBA00022962"/>
    </source>
</evidence>
<dbReference type="GO" id="GO:0000162">
    <property type="term" value="P:L-tryptophan biosynthetic process"/>
    <property type="evidence" value="ECO:0007669"/>
    <property type="project" value="TreeGrafter"/>
</dbReference>
<dbReference type="PRINTS" id="PR00096">
    <property type="entry name" value="GATASE"/>
</dbReference>
<dbReference type="CDD" id="cd01743">
    <property type="entry name" value="GATase1_Anthranilate_Synthase"/>
    <property type="match status" value="1"/>
</dbReference>
<proteinExistence type="predicted"/>
<protein>
    <recommendedName>
        <fullName evidence="2">Glutamine amidotransferase domain-containing protein</fullName>
    </recommendedName>
</protein>
<gene>
    <name evidence="3" type="ORF">METZ01_LOCUS66550</name>
</gene>
<dbReference type="InterPro" id="IPR017926">
    <property type="entry name" value="GATASE"/>
</dbReference>